<dbReference type="Proteomes" id="UP000807469">
    <property type="component" value="Unassembled WGS sequence"/>
</dbReference>
<dbReference type="InterPro" id="IPR039537">
    <property type="entry name" value="Retrotran_Ty1/copia-like"/>
</dbReference>
<reference evidence="2" key="1">
    <citation type="submission" date="2020-11" db="EMBL/GenBank/DDBJ databases">
        <authorList>
            <consortium name="DOE Joint Genome Institute"/>
            <person name="Ahrendt S."/>
            <person name="Riley R."/>
            <person name="Andreopoulos W."/>
            <person name="Labutti K."/>
            <person name="Pangilinan J."/>
            <person name="Ruiz-Duenas F.J."/>
            <person name="Barrasa J.M."/>
            <person name="Sanchez-Garcia M."/>
            <person name="Camarero S."/>
            <person name="Miyauchi S."/>
            <person name="Serrano A."/>
            <person name="Linde D."/>
            <person name="Babiker R."/>
            <person name="Drula E."/>
            <person name="Ayuso-Fernandez I."/>
            <person name="Pacheco R."/>
            <person name="Padilla G."/>
            <person name="Ferreira P."/>
            <person name="Barriuso J."/>
            <person name="Kellner H."/>
            <person name="Castanera R."/>
            <person name="Alfaro M."/>
            <person name="Ramirez L."/>
            <person name="Pisabarro A.G."/>
            <person name="Kuo A."/>
            <person name="Tritt A."/>
            <person name="Lipzen A."/>
            <person name="He G."/>
            <person name="Yan M."/>
            <person name="Ng V."/>
            <person name="Cullen D."/>
            <person name="Martin F."/>
            <person name="Rosso M.-N."/>
            <person name="Henrissat B."/>
            <person name="Hibbett D."/>
            <person name="Martinez A.T."/>
            <person name="Grigoriev I.V."/>
        </authorList>
    </citation>
    <scope>NUCLEOTIDE SEQUENCE</scope>
    <source>
        <strain evidence="2">CIRM-BRFM 674</strain>
    </source>
</reference>
<dbReference type="AlphaFoldDB" id="A0A9P6CQG2"/>
<accession>A0A9P6CQG2</accession>
<dbReference type="Pfam" id="PF13976">
    <property type="entry name" value="gag_pre-integrs"/>
    <property type="match status" value="1"/>
</dbReference>
<evidence type="ECO:0000259" key="1">
    <source>
        <dbReference type="Pfam" id="PF13976"/>
    </source>
</evidence>
<feature type="non-terminal residue" evidence="2">
    <location>
        <position position="113"/>
    </location>
</feature>
<proteinExistence type="predicted"/>
<protein>
    <recommendedName>
        <fullName evidence="1">GAG-pre-integrase domain-containing protein</fullName>
    </recommendedName>
</protein>
<evidence type="ECO:0000313" key="3">
    <source>
        <dbReference type="Proteomes" id="UP000807469"/>
    </source>
</evidence>
<sequence>MQNGLYRTYTTRPEPAAYAGRVKEILTIDKLHHRLGHVSHAVAREMVMKGMVTGVELDEDSKPSFCKSCERGKATRKEIKRVREEERPAEVGGEIHSDVWGPAPVKTLGGCEY</sequence>
<feature type="domain" description="GAG-pre-integrase" evidence="1">
    <location>
        <begin position="4"/>
        <end position="73"/>
    </location>
</feature>
<dbReference type="EMBL" id="MU156187">
    <property type="protein sequence ID" value="KAF9470185.1"/>
    <property type="molecule type" value="Genomic_DNA"/>
</dbReference>
<name>A0A9P6CQG2_9AGAR</name>
<keyword evidence="3" id="KW-1185">Reference proteome</keyword>
<dbReference type="InterPro" id="IPR025724">
    <property type="entry name" value="GAG-pre-integrase_dom"/>
</dbReference>
<dbReference type="PANTHER" id="PTHR42648:SF28">
    <property type="entry name" value="TRANSPOSON-ENCODED PROTEIN WITH RIBONUCLEASE H-LIKE AND RETROVIRUS ZINC FINGER-LIKE DOMAINS"/>
    <property type="match status" value="1"/>
</dbReference>
<organism evidence="2 3">
    <name type="scientific">Pholiota conissans</name>
    <dbReference type="NCBI Taxonomy" id="109636"/>
    <lineage>
        <taxon>Eukaryota</taxon>
        <taxon>Fungi</taxon>
        <taxon>Dikarya</taxon>
        <taxon>Basidiomycota</taxon>
        <taxon>Agaricomycotina</taxon>
        <taxon>Agaricomycetes</taxon>
        <taxon>Agaricomycetidae</taxon>
        <taxon>Agaricales</taxon>
        <taxon>Agaricineae</taxon>
        <taxon>Strophariaceae</taxon>
        <taxon>Pholiota</taxon>
    </lineage>
</organism>
<dbReference type="OrthoDB" id="7691805at2759"/>
<comment type="caution">
    <text evidence="2">The sequence shown here is derived from an EMBL/GenBank/DDBJ whole genome shotgun (WGS) entry which is preliminary data.</text>
</comment>
<evidence type="ECO:0000313" key="2">
    <source>
        <dbReference type="EMBL" id="KAF9470185.1"/>
    </source>
</evidence>
<gene>
    <name evidence="2" type="ORF">BDN70DRAFT_767022</name>
</gene>
<dbReference type="PANTHER" id="PTHR42648">
    <property type="entry name" value="TRANSPOSASE, PUTATIVE-RELATED"/>
    <property type="match status" value="1"/>
</dbReference>